<reference evidence="4 5" key="1">
    <citation type="submission" date="2019-10" db="EMBL/GenBank/DDBJ databases">
        <title>Complete genome sequences for adaption low water activity.</title>
        <authorList>
            <person name="Zhao L."/>
            <person name="Zhong J."/>
        </authorList>
    </citation>
    <scope>NUCLEOTIDE SEQUENCE [LARGE SCALE GENOMIC DNA]</scope>
    <source>
        <strain evidence="4 5">FDU301</strain>
        <plasmid evidence="5">pfdu301c</plasmid>
    </source>
</reference>
<dbReference type="InterPro" id="IPR012338">
    <property type="entry name" value="Beta-lactam/transpept-like"/>
</dbReference>
<keyword evidence="4" id="KW-0378">Hydrolase</keyword>
<dbReference type="Gene3D" id="3.40.710.10">
    <property type="entry name" value="DD-peptidase/beta-lactamase superfamily"/>
    <property type="match status" value="1"/>
</dbReference>
<evidence type="ECO:0000256" key="1">
    <source>
        <dbReference type="ARBA" id="ARBA00004370"/>
    </source>
</evidence>
<evidence type="ECO:0000259" key="3">
    <source>
        <dbReference type="Pfam" id="PF00144"/>
    </source>
</evidence>
<evidence type="ECO:0000256" key="2">
    <source>
        <dbReference type="ARBA" id="ARBA00023136"/>
    </source>
</evidence>
<evidence type="ECO:0000313" key="5">
    <source>
        <dbReference type="Proteomes" id="UP000501076"/>
    </source>
</evidence>
<gene>
    <name evidence="4" type="ORF">FDZ14_34425</name>
</gene>
<accession>A0A6M6E6S3</accession>
<dbReference type="RefSeq" id="WP_171779185.1">
    <property type="nucleotide sequence ID" value="NZ_CP045275.1"/>
</dbReference>
<dbReference type="GO" id="GO:0016020">
    <property type="term" value="C:membrane"/>
    <property type="evidence" value="ECO:0007669"/>
    <property type="project" value="UniProtKB-SubCell"/>
</dbReference>
<keyword evidence="2" id="KW-0472">Membrane</keyword>
<dbReference type="PANTHER" id="PTHR46825:SF11">
    <property type="entry name" value="PENICILLIN-BINDING PROTEIN 4"/>
    <property type="match status" value="1"/>
</dbReference>
<geneLocation type="plasmid" evidence="5">
    <name>pfdu301c</name>
</geneLocation>
<dbReference type="Pfam" id="PF00144">
    <property type="entry name" value="Beta-lactamase"/>
    <property type="match status" value="1"/>
</dbReference>
<protein>
    <submittedName>
        <fullName evidence="4">Serine hydrolase</fullName>
    </submittedName>
</protein>
<dbReference type="InterPro" id="IPR001466">
    <property type="entry name" value="Beta-lactam-related"/>
</dbReference>
<sequence length="341" mass="38963">MNSHLTEKISDIHKSNNFSGSIYVQQEKEILANISYGFANRSEKIKNQSDTRYSIASGSKIFTSIAICQLVQAGKLSLHSYVKDCLSIDIPHLDSTITVHHLLTHTSGISDYFDEEIMTNYEELWIKSPMYKVRELEDFLPLFKDKPMKCSVGSKFHYNNAGYILLGLIIEQASKQTFSNYVEEHIFKRASMDAGYFEMDSLPGKVALGYIEDLNNTWKTNIYSIPAKGGADGGAYVTAKDMVQLWESLMRYKLLNEEMTKYLLTPQIQVDDTTYYGYGIWIKREKEKALKYVLMGYDPGVNFRALFYPNNDLKIVVCSNKSEGAFDMISAIEKELTKKMK</sequence>
<dbReference type="AlphaFoldDB" id="A0A6M6E6S3"/>
<name>A0A6M6E6S3_PRIMG</name>
<organism evidence="4 5">
    <name type="scientific">Priestia megaterium</name>
    <name type="common">Bacillus megaterium</name>
    <dbReference type="NCBI Taxonomy" id="1404"/>
    <lineage>
        <taxon>Bacteria</taxon>
        <taxon>Bacillati</taxon>
        <taxon>Bacillota</taxon>
        <taxon>Bacilli</taxon>
        <taxon>Bacillales</taxon>
        <taxon>Bacillaceae</taxon>
        <taxon>Priestia</taxon>
    </lineage>
</organism>
<evidence type="ECO:0000313" key="4">
    <source>
        <dbReference type="EMBL" id="QJX81206.1"/>
    </source>
</evidence>
<dbReference type="Proteomes" id="UP000501076">
    <property type="component" value="Plasmid pFDU301C"/>
</dbReference>
<feature type="domain" description="Beta-lactamase-related" evidence="3">
    <location>
        <begin position="20"/>
        <end position="330"/>
    </location>
</feature>
<comment type="subcellular location">
    <subcellularLocation>
        <location evidence="1">Membrane</location>
    </subcellularLocation>
</comment>
<dbReference type="GO" id="GO:0016787">
    <property type="term" value="F:hydrolase activity"/>
    <property type="evidence" value="ECO:0007669"/>
    <property type="project" value="UniProtKB-KW"/>
</dbReference>
<dbReference type="EMBL" id="CP045275">
    <property type="protein sequence ID" value="QJX81206.1"/>
    <property type="molecule type" value="Genomic_DNA"/>
</dbReference>
<keyword evidence="4" id="KW-0614">Plasmid</keyword>
<proteinExistence type="predicted"/>
<dbReference type="PANTHER" id="PTHR46825">
    <property type="entry name" value="D-ALANYL-D-ALANINE-CARBOXYPEPTIDASE/ENDOPEPTIDASE AMPH"/>
    <property type="match status" value="1"/>
</dbReference>
<dbReference type="InterPro" id="IPR050491">
    <property type="entry name" value="AmpC-like"/>
</dbReference>
<dbReference type="SUPFAM" id="SSF56601">
    <property type="entry name" value="beta-lactamase/transpeptidase-like"/>
    <property type="match status" value="1"/>
</dbReference>